<feature type="transmembrane region" description="Helical" evidence="3">
    <location>
        <begin position="239"/>
        <end position="264"/>
    </location>
</feature>
<organism evidence="6 7">
    <name type="scientific">Corallococcus praedator</name>
    <dbReference type="NCBI Taxonomy" id="2316724"/>
    <lineage>
        <taxon>Bacteria</taxon>
        <taxon>Pseudomonadati</taxon>
        <taxon>Myxococcota</taxon>
        <taxon>Myxococcia</taxon>
        <taxon>Myxococcales</taxon>
        <taxon>Cystobacterineae</taxon>
        <taxon>Myxococcaceae</taxon>
        <taxon>Corallococcus</taxon>
    </lineage>
</organism>
<feature type="transmembrane region" description="Helical" evidence="3">
    <location>
        <begin position="213"/>
        <end position="232"/>
    </location>
</feature>
<keyword evidence="7" id="KW-1185">Reference proteome</keyword>
<sequence>MGQSCLFTFDLHHGFARFKNTRHGNVSRLAALVGSALLLVLAWAPAAHAEPTQATTTVPALEGWRFRWGDSPIEPDGVPTWAKQAETTEGWQPMTALKEPPERGDRTMLWLRIPVPAGPWLEPALFLGNVANAFEAYADGQRIHASGKLAPQGKETMANMAWHVVPLPPSSVGRHVLLRIQGTGPAIGVTRDARVGGRYDLLAAEARRGLPPFVMGMLLMAIGLTSLGAAILRRQQRLLVALAVFAVGSGMLLLGSSTMSTALWNAEASGSVLTLLGSYAVLPGLAWFISDTAGPDKLRWFRRFAAVVTVPAVFQAVLALIDLGAVWRLLPAFILYSLPGLMVCVAVAAIQALRGDVDARIFVAGLCVLTFVLLLSTLPMLGLMEATDSQVHWGFLAVTLSLVGIVARRSSLVVRSLAEHAQLLDARRKEVRALAQSMGRGADELAAVVQQLRTTSEEQTAGISRQASALQELEQTVQEIRQGSHVTADKARMLAASAESAERVGREGGAAIDRTLLDLAAIRSEVSEMAARILALDERTREVSGIVDDVKTLADQSNMLAINAAIEAVRNGDSGKGFSVVAKEMRSLADQSIRATQRIRDVLDGVSATMRETAKMSEQGEQRVQVSLNAVRTSGSQLQKLTGIIGDTSGSVRMITEAVAQQDTGTYQIAQAIQELSGQMRRTLKVVEETQTVTRSVQTLAESMSGIASRALKSGTLDEQQPEAA</sequence>
<dbReference type="SMART" id="SM00283">
    <property type="entry name" value="MA"/>
    <property type="match status" value="1"/>
</dbReference>
<proteinExistence type="predicted"/>
<dbReference type="PROSITE" id="PS50111">
    <property type="entry name" value="CHEMOTAXIS_TRANSDUC_2"/>
    <property type="match status" value="1"/>
</dbReference>
<dbReference type="PANTHER" id="PTHR32089:SF112">
    <property type="entry name" value="LYSOZYME-LIKE PROTEIN-RELATED"/>
    <property type="match status" value="1"/>
</dbReference>
<dbReference type="Proteomes" id="UP000278907">
    <property type="component" value="Unassembled WGS sequence"/>
</dbReference>
<keyword evidence="3" id="KW-1133">Transmembrane helix</keyword>
<dbReference type="EMBL" id="RAWI01000667">
    <property type="protein sequence ID" value="RKH89490.1"/>
    <property type="molecule type" value="Genomic_DNA"/>
</dbReference>
<feature type="domain" description="Methyl-accepting transducer" evidence="5">
    <location>
        <begin position="434"/>
        <end position="677"/>
    </location>
</feature>
<protein>
    <submittedName>
        <fullName evidence="6">Chemotaxis protein</fullName>
    </submittedName>
</protein>
<evidence type="ECO:0000256" key="3">
    <source>
        <dbReference type="SAM" id="Phobius"/>
    </source>
</evidence>
<comment type="caution">
    <text evidence="6">The sequence shown here is derived from an EMBL/GenBank/DDBJ whole genome shotgun (WGS) entry which is preliminary data.</text>
</comment>
<keyword evidence="1 2" id="KW-0807">Transducer</keyword>
<dbReference type="RefSeq" id="WP_120631018.1">
    <property type="nucleotide sequence ID" value="NZ_RAWI01000667.1"/>
</dbReference>
<accession>A0ABX9Q6Q5</accession>
<feature type="transmembrane region" description="Helical" evidence="3">
    <location>
        <begin position="362"/>
        <end position="384"/>
    </location>
</feature>
<evidence type="ECO:0000259" key="5">
    <source>
        <dbReference type="PROSITE" id="PS50111"/>
    </source>
</evidence>
<feature type="transmembrane region" description="Helical" evidence="3">
    <location>
        <begin position="333"/>
        <end position="350"/>
    </location>
</feature>
<feature type="chain" id="PRO_5046720444" evidence="4">
    <location>
        <begin position="50"/>
        <end position="725"/>
    </location>
</feature>
<gene>
    <name evidence="6" type="ORF">D7Y13_40625</name>
</gene>
<keyword evidence="3" id="KW-0812">Transmembrane</keyword>
<feature type="transmembrane region" description="Helical" evidence="3">
    <location>
        <begin position="301"/>
        <end position="321"/>
    </location>
</feature>
<dbReference type="InterPro" id="IPR004089">
    <property type="entry name" value="MCPsignal_dom"/>
</dbReference>
<evidence type="ECO:0000313" key="7">
    <source>
        <dbReference type="Proteomes" id="UP000278907"/>
    </source>
</evidence>
<evidence type="ECO:0000256" key="4">
    <source>
        <dbReference type="SAM" id="SignalP"/>
    </source>
</evidence>
<keyword evidence="4" id="KW-0732">Signal</keyword>
<feature type="transmembrane region" description="Helical" evidence="3">
    <location>
        <begin position="270"/>
        <end position="289"/>
    </location>
</feature>
<evidence type="ECO:0000313" key="6">
    <source>
        <dbReference type="EMBL" id="RKH89490.1"/>
    </source>
</evidence>
<dbReference type="Gene3D" id="1.10.287.950">
    <property type="entry name" value="Methyl-accepting chemotaxis protein"/>
    <property type="match status" value="1"/>
</dbReference>
<keyword evidence="3" id="KW-0472">Membrane</keyword>
<evidence type="ECO:0000256" key="1">
    <source>
        <dbReference type="ARBA" id="ARBA00023224"/>
    </source>
</evidence>
<feature type="signal peptide" evidence="4">
    <location>
        <begin position="1"/>
        <end position="49"/>
    </location>
</feature>
<dbReference type="Pfam" id="PF00015">
    <property type="entry name" value="MCPsignal"/>
    <property type="match status" value="1"/>
</dbReference>
<reference evidence="6 7" key="1">
    <citation type="submission" date="2018-09" db="EMBL/GenBank/DDBJ databases">
        <authorList>
            <person name="Livingstone P.G."/>
            <person name="Whitworth D.E."/>
        </authorList>
    </citation>
    <scope>NUCLEOTIDE SEQUENCE [LARGE SCALE GENOMIC DNA]</scope>
    <source>
        <strain evidence="6 7">CA031B</strain>
    </source>
</reference>
<name>A0ABX9Q6Q5_9BACT</name>
<dbReference type="SUPFAM" id="SSF58104">
    <property type="entry name" value="Methyl-accepting chemotaxis protein (MCP) signaling domain"/>
    <property type="match status" value="1"/>
</dbReference>
<evidence type="ECO:0000256" key="2">
    <source>
        <dbReference type="PROSITE-ProRule" id="PRU00284"/>
    </source>
</evidence>
<dbReference type="PANTHER" id="PTHR32089">
    <property type="entry name" value="METHYL-ACCEPTING CHEMOTAXIS PROTEIN MCPB"/>
    <property type="match status" value="1"/>
</dbReference>